<evidence type="ECO:0000256" key="4">
    <source>
        <dbReference type="ARBA" id="ARBA00007837"/>
    </source>
</evidence>
<comment type="catalytic activity">
    <reaction evidence="14">
        <text>pyruvate + ATP + H2O = phosphoenolpyruvate + AMP + phosphate + 2 H(+)</text>
        <dbReference type="Rhea" id="RHEA:11364"/>
        <dbReference type="ChEBI" id="CHEBI:15361"/>
        <dbReference type="ChEBI" id="CHEBI:15377"/>
        <dbReference type="ChEBI" id="CHEBI:15378"/>
        <dbReference type="ChEBI" id="CHEBI:30616"/>
        <dbReference type="ChEBI" id="CHEBI:43474"/>
        <dbReference type="ChEBI" id="CHEBI:58702"/>
        <dbReference type="ChEBI" id="CHEBI:456215"/>
        <dbReference type="EC" id="2.7.9.2"/>
    </reaction>
</comment>
<evidence type="ECO:0000256" key="7">
    <source>
        <dbReference type="ARBA" id="ARBA00022679"/>
    </source>
</evidence>
<dbReference type="GO" id="GO:0008986">
    <property type="term" value="F:pyruvate, water dikinase activity"/>
    <property type="evidence" value="ECO:0007669"/>
    <property type="project" value="UniProtKB-EC"/>
</dbReference>
<comment type="pathway">
    <text evidence="3">Carbohydrate biosynthesis; gluconeogenesis.</text>
</comment>
<dbReference type="SUPFAM" id="SSF52009">
    <property type="entry name" value="Phosphohistidine domain"/>
    <property type="match status" value="1"/>
</dbReference>
<dbReference type="UniPathway" id="UPA00138"/>
<dbReference type="Gene3D" id="3.30.470.20">
    <property type="entry name" value="ATP-grasp fold, B domain"/>
    <property type="match status" value="2"/>
</dbReference>
<dbReference type="EC" id="2.7.9.2" evidence="5"/>
<comment type="caution">
    <text evidence="17">The sequence shown here is derived from an EMBL/GenBank/DDBJ whole genome shotgun (WGS) entry which is preliminary data.</text>
</comment>
<comment type="cofactor">
    <cofactor evidence="1">
        <name>Mg(2+)</name>
        <dbReference type="ChEBI" id="CHEBI:18420"/>
    </cofactor>
</comment>
<evidence type="ECO:0000313" key="18">
    <source>
        <dbReference type="Proteomes" id="UP000292919"/>
    </source>
</evidence>
<evidence type="ECO:0000256" key="14">
    <source>
        <dbReference type="ARBA" id="ARBA00047700"/>
    </source>
</evidence>
<dbReference type="RefSeq" id="WP_118228817.1">
    <property type="nucleotide sequence ID" value="NZ_DBFBQU010000232.1"/>
</dbReference>
<evidence type="ECO:0000256" key="9">
    <source>
        <dbReference type="ARBA" id="ARBA00022741"/>
    </source>
</evidence>
<evidence type="ECO:0000256" key="1">
    <source>
        <dbReference type="ARBA" id="ARBA00001946"/>
    </source>
</evidence>
<dbReference type="GO" id="GO:0006094">
    <property type="term" value="P:gluconeogenesis"/>
    <property type="evidence" value="ECO:0007669"/>
    <property type="project" value="UniProtKB-UniPathway"/>
</dbReference>
<dbReference type="EMBL" id="SIXC01000007">
    <property type="protein sequence ID" value="TBH79647.1"/>
    <property type="molecule type" value="Genomic_DNA"/>
</dbReference>
<dbReference type="AlphaFoldDB" id="A0A6H3F8F6"/>
<comment type="similarity">
    <text evidence="4">Belongs to the PEP-utilizing enzyme family.</text>
</comment>
<dbReference type="Gene3D" id="3.30.1490.20">
    <property type="entry name" value="ATP-grasp fold, A domain"/>
    <property type="match status" value="1"/>
</dbReference>
<keyword evidence="9" id="KW-0547">Nucleotide-binding</keyword>
<evidence type="ECO:0000256" key="13">
    <source>
        <dbReference type="ARBA" id="ARBA00033470"/>
    </source>
</evidence>
<proteinExistence type="inferred from homology"/>
<keyword evidence="17" id="KW-0670">Pyruvate</keyword>
<dbReference type="Pfam" id="PF00391">
    <property type="entry name" value="PEP-utilizers"/>
    <property type="match status" value="1"/>
</dbReference>
<evidence type="ECO:0000256" key="12">
    <source>
        <dbReference type="ARBA" id="ARBA00022842"/>
    </source>
</evidence>
<evidence type="ECO:0000256" key="8">
    <source>
        <dbReference type="ARBA" id="ARBA00022723"/>
    </source>
</evidence>
<sequence>MAVLNALRRWLGRGSAEPDPEAQAREEALKARLRERCARFRRLLASNKSALEAMSEVEERLASPRPFGMDSVQAVCTRAVTAVFQMVRELNALSDNAYLPLQEAFERIRAQMEALLEEPPHPEGPLVLPLPLVRLEDMPQVGGKMANLGEVAAHAGLPAPDGFAVTVAAYYRFMEYSGLREELSRRIQATDMQSLDAVFSLSAALQQAVLAAPLPPELEKAMTEQVAVIQARTEGELLLALRSSAVGEDALGVTFAGQYRSELNVPPEEVCEVWKEIVASKYAVTAMSYRFQHGIPDDAAPMSVGVLAMVPSAAGGVVYSRDPVAAARGEERVVINAVPGLAKAVVDGAVTPDVFAFSHEHPPRLLRKDLAGRKSSLTDAQAAELAQMALALEEYYAEPQDVEWALDARTGRLTVLQSRPLHGLEAVAAADAAQEALPEGLVVLARGGVGVSPGVALGQAVVARKEADMLSFPKGGILVVERALPRWAPLLSRAAGLVSETGGMAGHLASVAREYGVPALCGLAGACSLLEKAGEVTLDAGRNAVFAGLQSQLVPALASKPNLMAGSPVYQRLAALARLMVPLRLLDPEAPEFAPEYCRSLHDITRFCHEKSVELMFSDNAGLPGQMGKQLRVGVKLQYWLVDMGGGFTEPVTGPVVELEQIASLPMLALWDGMVAVPWAGPPAASASGFMSVMMESVMNPDLESTAPNAMSQRNFFIIGSGYMLLQARYGYHFCTVESQAGPDGYENFVSFQFKGGAADSQRRRLRAAMLADLLEGRGFRADVKDDSLFAVAEGEAAEAVLRKTRLLGYLLIHTRQVDMIMLDAGRAAALREKLSADMDGLADRPLPCR</sequence>
<keyword evidence="7" id="KW-0808">Transferase</keyword>
<feature type="domain" description="Pyruvate phosphate dikinase AMP/ATP-binding" evidence="16">
    <location>
        <begin position="139"/>
        <end position="431"/>
    </location>
</feature>
<comment type="function">
    <text evidence="2">Catalyzes the phosphorylation of pyruvate to phosphoenolpyruvate.</text>
</comment>
<evidence type="ECO:0000313" key="17">
    <source>
        <dbReference type="EMBL" id="TBH79647.1"/>
    </source>
</evidence>
<keyword evidence="8" id="KW-0479">Metal-binding</keyword>
<gene>
    <name evidence="17" type="ORF">EB812_06975</name>
</gene>
<evidence type="ECO:0000256" key="3">
    <source>
        <dbReference type="ARBA" id="ARBA00004742"/>
    </source>
</evidence>
<protein>
    <recommendedName>
        <fullName evidence="6">Phosphoenolpyruvate synthase</fullName>
        <ecNumber evidence="5">2.7.9.2</ecNumber>
    </recommendedName>
    <alternativeName>
        <fullName evidence="13">Pyruvate, water dikinase</fullName>
    </alternativeName>
</protein>
<dbReference type="SUPFAM" id="SSF56059">
    <property type="entry name" value="Glutathione synthetase ATP-binding domain-like"/>
    <property type="match status" value="1"/>
</dbReference>
<feature type="domain" description="PEP-utilising enzyme mobile" evidence="15">
    <location>
        <begin position="472"/>
        <end position="541"/>
    </location>
</feature>
<keyword evidence="12" id="KW-0460">Magnesium</keyword>
<organism evidence="17 18">
    <name type="scientific">Desulfovibrio legallii</name>
    <dbReference type="NCBI Taxonomy" id="571438"/>
    <lineage>
        <taxon>Bacteria</taxon>
        <taxon>Pseudomonadati</taxon>
        <taxon>Thermodesulfobacteriota</taxon>
        <taxon>Desulfovibrionia</taxon>
        <taxon>Desulfovibrionales</taxon>
        <taxon>Desulfovibrionaceae</taxon>
        <taxon>Desulfovibrio</taxon>
    </lineage>
</organism>
<dbReference type="PANTHER" id="PTHR43030">
    <property type="entry name" value="PHOSPHOENOLPYRUVATE SYNTHASE"/>
    <property type="match status" value="1"/>
</dbReference>
<dbReference type="GO" id="GO:0046872">
    <property type="term" value="F:metal ion binding"/>
    <property type="evidence" value="ECO:0007669"/>
    <property type="project" value="UniProtKB-KW"/>
</dbReference>
<evidence type="ECO:0000259" key="15">
    <source>
        <dbReference type="Pfam" id="PF00391"/>
    </source>
</evidence>
<dbReference type="InterPro" id="IPR013815">
    <property type="entry name" value="ATP_grasp_subdomain_1"/>
</dbReference>
<dbReference type="GO" id="GO:0005524">
    <property type="term" value="F:ATP binding"/>
    <property type="evidence" value="ECO:0007669"/>
    <property type="project" value="UniProtKB-KW"/>
</dbReference>
<name>A0A6H3F8F6_9BACT</name>
<evidence type="ECO:0000259" key="16">
    <source>
        <dbReference type="Pfam" id="PF01326"/>
    </source>
</evidence>
<evidence type="ECO:0000256" key="11">
    <source>
        <dbReference type="ARBA" id="ARBA00022840"/>
    </source>
</evidence>
<evidence type="ECO:0000256" key="5">
    <source>
        <dbReference type="ARBA" id="ARBA00011996"/>
    </source>
</evidence>
<dbReference type="InterPro" id="IPR008279">
    <property type="entry name" value="PEP-util_enz_mobile_dom"/>
</dbReference>
<dbReference type="Proteomes" id="UP000292919">
    <property type="component" value="Unassembled WGS sequence"/>
</dbReference>
<reference evidence="17 18" key="1">
    <citation type="submission" date="2018-12" db="EMBL/GenBank/DDBJ databases">
        <title>First genome draft of Desulfovibrio legallis sp. nov.</title>
        <authorList>
            <person name="Ben Dhia O."/>
            <person name="Najjari A."/>
            <person name="Ferjani R."/>
            <person name="Fhoula I."/>
            <person name="Fardeau M.-L."/>
            <person name="Boudabbous A."/>
            <person name="Ouzari H.I."/>
        </authorList>
    </citation>
    <scope>NUCLEOTIDE SEQUENCE [LARGE SCALE GENOMIC DNA]</scope>
    <source>
        <strain evidence="17 18">H1T</strain>
    </source>
</reference>
<evidence type="ECO:0000256" key="10">
    <source>
        <dbReference type="ARBA" id="ARBA00022777"/>
    </source>
</evidence>
<dbReference type="Gene3D" id="3.50.30.10">
    <property type="entry name" value="Phosphohistidine domain"/>
    <property type="match status" value="1"/>
</dbReference>
<dbReference type="InterPro" id="IPR006319">
    <property type="entry name" value="PEP_synth"/>
</dbReference>
<dbReference type="PANTHER" id="PTHR43030:SF1">
    <property type="entry name" value="PHOSPHOENOLPYRUVATE SYNTHASE"/>
    <property type="match status" value="1"/>
</dbReference>
<dbReference type="Pfam" id="PF01326">
    <property type="entry name" value="PPDK_N"/>
    <property type="match status" value="1"/>
</dbReference>
<dbReference type="InterPro" id="IPR002192">
    <property type="entry name" value="PPDK_AMP/ATP-bd"/>
</dbReference>
<evidence type="ECO:0000256" key="2">
    <source>
        <dbReference type="ARBA" id="ARBA00002988"/>
    </source>
</evidence>
<dbReference type="InterPro" id="IPR036637">
    <property type="entry name" value="Phosphohistidine_dom_sf"/>
</dbReference>
<keyword evidence="10" id="KW-0418">Kinase</keyword>
<accession>A0A6H3F8F6</accession>
<keyword evidence="11" id="KW-0067">ATP-binding</keyword>
<evidence type="ECO:0000256" key="6">
    <source>
        <dbReference type="ARBA" id="ARBA00021623"/>
    </source>
</evidence>
<keyword evidence="18" id="KW-1185">Reference proteome</keyword>